<reference evidence="1 2" key="1">
    <citation type="submission" date="2021-02" db="EMBL/GenBank/DDBJ databases">
        <title>Actinophytocola xerophila sp. nov., isolated from soil of cotton cropping field.</title>
        <authorList>
            <person name="Huang R."/>
            <person name="Chen X."/>
            <person name="Ge X."/>
            <person name="Liu W."/>
        </authorList>
    </citation>
    <scope>NUCLEOTIDE SEQUENCE [LARGE SCALE GENOMIC DNA]</scope>
    <source>
        <strain evidence="1 2">S1-96</strain>
    </source>
</reference>
<evidence type="ECO:0000313" key="2">
    <source>
        <dbReference type="Proteomes" id="UP001156441"/>
    </source>
</evidence>
<dbReference type="Proteomes" id="UP001156441">
    <property type="component" value="Unassembled WGS sequence"/>
</dbReference>
<dbReference type="RefSeq" id="WP_260189860.1">
    <property type="nucleotide sequence ID" value="NZ_JAFFZE010000006.1"/>
</dbReference>
<keyword evidence="2" id="KW-1185">Reference proteome</keyword>
<protein>
    <submittedName>
        <fullName evidence="1">SAM-dependent methyltransferase</fullName>
    </submittedName>
</protein>
<dbReference type="PIRSF" id="PIRSF017393">
    <property type="entry name" value="MTase_SAV2177"/>
    <property type="match status" value="1"/>
</dbReference>
<proteinExistence type="predicted"/>
<dbReference type="Pfam" id="PF04672">
    <property type="entry name" value="Methyltransf_19"/>
    <property type="match status" value="1"/>
</dbReference>
<organism evidence="1 2">
    <name type="scientific">Actinophytocola gossypii</name>
    <dbReference type="NCBI Taxonomy" id="2812003"/>
    <lineage>
        <taxon>Bacteria</taxon>
        <taxon>Bacillati</taxon>
        <taxon>Actinomycetota</taxon>
        <taxon>Actinomycetes</taxon>
        <taxon>Pseudonocardiales</taxon>
        <taxon>Pseudonocardiaceae</taxon>
    </lineage>
</organism>
<dbReference type="EMBL" id="JAFFZE010000006">
    <property type="protein sequence ID" value="MCT2582514.1"/>
    <property type="molecule type" value="Genomic_DNA"/>
</dbReference>
<sequence>MSTERPGWAPDDVDLDRPNAARVYDYLLGGSANFAKDREFAGRLLEIAPDAAKLARGNRAFLRRAVNYCLRHGIRQFLDIGSGIPTVGNVHEITQRTEPSARVVYVDVEPVAVAHTELMLAGNENAGVVRGELLEADELLGSEPVRRLLNLDEPVAVLMVSVLHFLGGNEPYGAVARYVDAMASGSYLVISHIAAEDSEEQSQARNLYQKDAVPIVGRTRAELAGFFAGMELVEPGVVWTPEWHPEASDVVVEPQLSRGLVAVGRKP</sequence>
<dbReference type="SUPFAM" id="SSF53335">
    <property type="entry name" value="S-adenosyl-L-methionine-dependent methyltransferases"/>
    <property type="match status" value="1"/>
</dbReference>
<gene>
    <name evidence="1" type="ORF">JT362_05185</name>
</gene>
<dbReference type="GO" id="GO:0032259">
    <property type="term" value="P:methylation"/>
    <property type="evidence" value="ECO:0007669"/>
    <property type="project" value="UniProtKB-KW"/>
</dbReference>
<dbReference type="InterPro" id="IPR029063">
    <property type="entry name" value="SAM-dependent_MTases_sf"/>
</dbReference>
<accession>A0ABT2J4J6</accession>
<name>A0ABT2J4J6_9PSEU</name>
<evidence type="ECO:0000313" key="1">
    <source>
        <dbReference type="EMBL" id="MCT2582514.1"/>
    </source>
</evidence>
<dbReference type="Gene3D" id="3.40.50.150">
    <property type="entry name" value="Vaccinia Virus protein VP39"/>
    <property type="match status" value="1"/>
</dbReference>
<dbReference type="InterPro" id="IPR006764">
    <property type="entry name" value="SAM_dep_MeTrfase_SAV2177_type"/>
</dbReference>
<comment type="caution">
    <text evidence="1">The sequence shown here is derived from an EMBL/GenBank/DDBJ whole genome shotgun (WGS) entry which is preliminary data.</text>
</comment>
<keyword evidence="1" id="KW-0808">Transferase</keyword>
<dbReference type="GO" id="GO:0008168">
    <property type="term" value="F:methyltransferase activity"/>
    <property type="evidence" value="ECO:0007669"/>
    <property type="project" value="UniProtKB-KW"/>
</dbReference>
<keyword evidence="1" id="KW-0489">Methyltransferase</keyword>